<gene>
    <name evidence="10" type="ORF">GTA08_BOTSDO03952</name>
</gene>
<feature type="domain" description="Helicase ATP-binding" evidence="8">
    <location>
        <begin position="108"/>
        <end position="301"/>
    </location>
</feature>
<evidence type="ECO:0000259" key="9">
    <source>
        <dbReference type="PROSITE" id="PS51194"/>
    </source>
</evidence>
<dbReference type="GO" id="GO:0003723">
    <property type="term" value="F:RNA binding"/>
    <property type="evidence" value="ECO:0007669"/>
    <property type="project" value="UniProtKB-UniRule"/>
</dbReference>
<dbReference type="Pfam" id="PF00271">
    <property type="entry name" value="Helicase_C"/>
    <property type="match status" value="1"/>
</dbReference>
<evidence type="ECO:0000259" key="8">
    <source>
        <dbReference type="PROSITE" id="PS51192"/>
    </source>
</evidence>
<evidence type="ECO:0000256" key="6">
    <source>
        <dbReference type="RuleBase" id="RU000492"/>
    </source>
</evidence>
<comment type="caution">
    <text evidence="10">The sequence shown here is derived from an EMBL/GenBank/DDBJ whole genome shotgun (WGS) entry which is preliminary data.</text>
</comment>
<evidence type="ECO:0000256" key="1">
    <source>
        <dbReference type="ARBA" id="ARBA00022741"/>
    </source>
</evidence>
<dbReference type="PANTHER" id="PTHR24031">
    <property type="entry name" value="RNA HELICASE"/>
    <property type="match status" value="1"/>
</dbReference>
<name>A0A8H4NAH0_9PEZI</name>
<dbReference type="SMART" id="SM00490">
    <property type="entry name" value="HELICc"/>
    <property type="match status" value="1"/>
</dbReference>
<organism evidence="10 11">
    <name type="scientific">Botryosphaeria dothidea</name>
    <dbReference type="NCBI Taxonomy" id="55169"/>
    <lineage>
        <taxon>Eukaryota</taxon>
        <taxon>Fungi</taxon>
        <taxon>Dikarya</taxon>
        <taxon>Ascomycota</taxon>
        <taxon>Pezizomycotina</taxon>
        <taxon>Dothideomycetes</taxon>
        <taxon>Dothideomycetes incertae sedis</taxon>
        <taxon>Botryosphaeriales</taxon>
        <taxon>Botryosphaeriaceae</taxon>
        <taxon>Botryosphaeria</taxon>
    </lineage>
</organism>
<dbReference type="AlphaFoldDB" id="A0A8H4NAH0"/>
<dbReference type="PROSITE" id="PS51194">
    <property type="entry name" value="HELICASE_CTER"/>
    <property type="match status" value="1"/>
</dbReference>
<dbReference type="SMART" id="SM00487">
    <property type="entry name" value="DEXDc"/>
    <property type="match status" value="1"/>
</dbReference>
<dbReference type="Proteomes" id="UP000572817">
    <property type="component" value="Unassembled WGS sequence"/>
</dbReference>
<proteinExistence type="inferred from homology"/>
<evidence type="ECO:0000256" key="7">
    <source>
        <dbReference type="RuleBase" id="RU365068"/>
    </source>
</evidence>
<dbReference type="OrthoDB" id="193716at2759"/>
<sequence length="566" mass="63121">MLAPLRRCSASLPRAVRLTALTRSALHNQCIASTCPVPRSRITHQLSIRAFQSGVRLAATSDPSSHDNAPITNFRELQERGIVHPNVVRAIVKDMGLDTMTDVQSATINQALQGTDIIAQARTGTGKTVGFLLPMLQNIISKDPTLGDQDTTFRRRRLFPDIRAIIISPTRELAEQIAVEARRLTAHTSLKVQTAVGGTGKREGMKRIMYDGCHVLVATPGRLNDILSDQYSRLEVPNLDYLIFDEADRLLESGFWDEIQSINQNLPDRKVRDRQTLMFSATIPREVVGLVRKTLKPGFHFVKTVRDDEEPTHQRIPQKLVMATGFETQVPALLELCQREAELSISGQKRPFKAIVFFNSLKEVSVAFSAFREIRRNQRRQGALWKGDLFCIHSNLTQGARQRTADSFRAAERAIMFSTNVTARGMDFPNVTHVIQLGLPRDPADYVHRIGRTGRAGKEGEGWLILPEFDAFGLRTKLSHIPLKEDNSLVTAKADLNALGKTPEQAARIIKDVQDGFREVSPEDLADAYPSILSANGGIRDKRALLGSMQTMATQLWGLETPWAKK</sequence>
<evidence type="ECO:0000256" key="2">
    <source>
        <dbReference type="ARBA" id="ARBA00022801"/>
    </source>
</evidence>
<keyword evidence="11" id="KW-1185">Reference proteome</keyword>
<dbReference type="GO" id="GO:0016787">
    <property type="term" value="F:hydrolase activity"/>
    <property type="evidence" value="ECO:0007669"/>
    <property type="project" value="UniProtKB-KW"/>
</dbReference>
<evidence type="ECO:0000313" key="11">
    <source>
        <dbReference type="Proteomes" id="UP000572817"/>
    </source>
</evidence>
<dbReference type="GO" id="GO:0003724">
    <property type="term" value="F:RNA helicase activity"/>
    <property type="evidence" value="ECO:0007669"/>
    <property type="project" value="UniProtKB-EC"/>
</dbReference>
<keyword evidence="5 7" id="KW-0694">RNA-binding</keyword>
<comment type="function">
    <text evidence="7">RNA helicase.</text>
</comment>
<dbReference type="InterPro" id="IPR001650">
    <property type="entry name" value="Helicase_C-like"/>
</dbReference>
<dbReference type="InterPro" id="IPR011545">
    <property type="entry name" value="DEAD/DEAH_box_helicase_dom"/>
</dbReference>
<comment type="catalytic activity">
    <reaction evidence="7">
        <text>ATP + H2O = ADP + phosphate + H(+)</text>
        <dbReference type="Rhea" id="RHEA:13065"/>
        <dbReference type="ChEBI" id="CHEBI:15377"/>
        <dbReference type="ChEBI" id="CHEBI:15378"/>
        <dbReference type="ChEBI" id="CHEBI:30616"/>
        <dbReference type="ChEBI" id="CHEBI:43474"/>
        <dbReference type="ChEBI" id="CHEBI:456216"/>
        <dbReference type="EC" id="3.6.4.13"/>
    </reaction>
</comment>
<keyword evidence="4 6" id="KW-0067">ATP-binding</keyword>
<dbReference type="EMBL" id="WWBZ02000022">
    <property type="protein sequence ID" value="KAF4308307.1"/>
    <property type="molecule type" value="Genomic_DNA"/>
</dbReference>
<comment type="similarity">
    <text evidence="6">Belongs to the DEAD box helicase family.</text>
</comment>
<keyword evidence="2 6" id="KW-0378">Hydrolase</keyword>
<dbReference type="InterPro" id="IPR014001">
    <property type="entry name" value="Helicase_ATP-bd"/>
</dbReference>
<comment type="domain">
    <text evidence="7">The Q motif is unique to and characteristic of the DEAD box family of RNA helicases and controls ATP binding and hydrolysis.</text>
</comment>
<dbReference type="InterPro" id="IPR000629">
    <property type="entry name" value="RNA-helicase_DEAD-box_CS"/>
</dbReference>
<evidence type="ECO:0000313" key="10">
    <source>
        <dbReference type="EMBL" id="KAF4308307.1"/>
    </source>
</evidence>
<dbReference type="PROSITE" id="PS51192">
    <property type="entry name" value="HELICASE_ATP_BIND_1"/>
    <property type="match status" value="1"/>
</dbReference>
<accession>A0A8H4NAH0</accession>
<evidence type="ECO:0000256" key="5">
    <source>
        <dbReference type="ARBA" id="ARBA00022884"/>
    </source>
</evidence>
<reference evidence="10" key="1">
    <citation type="submission" date="2020-04" db="EMBL/GenBank/DDBJ databases">
        <title>Genome Assembly and Annotation of Botryosphaeria dothidea sdau 11-99, a Latent Pathogen of Apple Fruit Ring Rot in China.</title>
        <authorList>
            <person name="Yu C."/>
            <person name="Diao Y."/>
            <person name="Lu Q."/>
            <person name="Zhao J."/>
            <person name="Cui S."/>
            <person name="Peng C."/>
            <person name="He B."/>
            <person name="Liu H."/>
        </authorList>
    </citation>
    <scope>NUCLEOTIDE SEQUENCE [LARGE SCALE GENOMIC DNA]</scope>
    <source>
        <strain evidence="10">Sdau11-99</strain>
    </source>
</reference>
<keyword evidence="1 6" id="KW-0547">Nucleotide-binding</keyword>
<protein>
    <recommendedName>
        <fullName evidence="7">ATP-dependent RNA helicase</fullName>
        <ecNumber evidence="7">3.6.4.13</ecNumber>
    </recommendedName>
</protein>
<dbReference type="InterPro" id="IPR027417">
    <property type="entry name" value="P-loop_NTPase"/>
</dbReference>
<feature type="domain" description="Helicase C-terminal" evidence="9">
    <location>
        <begin position="329"/>
        <end position="497"/>
    </location>
</feature>
<dbReference type="EC" id="3.6.4.13" evidence="7"/>
<keyword evidence="3 6" id="KW-0347">Helicase</keyword>
<dbReference type="SUPFAM" id="SSF52540">
    <property type="entry name" value="P-loop containing nucleoside triphosphate hydrolases"/>
    <property type="match status" value="1"/>
</dbReference>
<dbReference type="CDD" id="cd18787">
    <property type="entry name" value="SF2_C_DEAD"/>
    <property type="match status" value="1"/>
</dbReference>
<evidence type="ECO:0000256" key="4">
    <source>
        <dbReference type="ARBA" id="ARBA00022840"/>
    </source>
</evidence>
<dbReference type="GO" id="GO:0005524">
    <property type="term" value="F:ATP binding"/>
    <property type="evidence" value="ECO:0007669"/>
    <property type="project" value="UniProtKB-UniRule"/>
</dbReference>
<dbReference type="Gene3D" id="3.40.50.300">
    <property type="entry name" value="P-loop containing nucleotide triphosphate hydrolases"/>
    <property type="match status" value="2"/>
</dbReference>
<dbReference type="Pfam" id="PF00270">
    <property type="entry name" value="DEAD"/>
    <property type="match status" value="1"/>
</dbReference>
<evidence type="ECO:0000256" key="3">
    <source>
        <dbReference type="ARBA" id="ARBA00022806"/>
    </source>
</evidence>
<dbReference type="PROSITE" id="PS00039">
    <property type="entry name" value="DEAD_ATP_HELICASE"/>
    <property type="match status" value="1"/>
</dbReference>